<proteinExistence type="predicted"/>
<name>A0ACD4RCK1_9BACI</name>
<gene>
    <name evidence="1" type="ORF">QLQ22_02280</name>
</gene>
<keyword evidence="2" id="KW-1185">Reference proteome</keyword>
<sequence length="705" mass="80618">MTLDQRCVGILNKIVQTPRYVPTSEIMEEMNISKRTVYYDVDKINDWLKNQELEALNYIRSAGFYVTDVTREQIKQKIAQTRQAHVYEDSPRERKAWAVVMILTRENPVFLKTFLDRFLVSRSTMLTDIKQIKQELSSYNLILLFKKEKGYYLSGSEQDKRSALVSYITELIDGHGLDQLLTEVQHSLTACGPTPLQDFNRLTIHEIHTLLNEAEQVIGVRFTDDIINQMSVHLASFIKRFAQSKFVTINDVEKQVIKQTKEFQAAKSISLKIENVYRISVPEDEVYYLTTYLLGAKISEYKREPIDDQDALNMKKIISRMVDSFQTYACVVFTERKALEKNLFLHLRPAYYRIKYGIDLENPLTSSVKDKYQDIYLLTEKVIYHFEDVLGKKVSKDEIAYVALHFGGWIEKEGVSVKARKKAAVVCGSGIGTSRIVQKQLEDLIPTLDVVKVMTKREYHESELGQIDYVISTTPIQKRDVPVFIVHPILTHTEKANLLSQIEASPNPSLPGEIEALMTIMKKHGVITDEKGLQQELSQYFIANRSSDNQGRKKPMLNDILTKDTIQFADQIDSWKEAIKLGAKPLLANKSIKESYIEAMISNVEKLGPYIVIAPKIALPHARPEDGVNKVGMSFLRIKEGCSFTEKPEHRVNLLFVLAAIDNETHLKALSQFSMMLSNPENINKLVQAETTDEVLAVIEKYSTN</sequence>
<evidence type="ECO:0000313" key="2">
    <source>
        <dbReference type="Proteomes" id="UP001226091"/>
    </source>
</evidence>
<dbReference type="EMBL" id="CP126116">
    <property type="protein sequence ID" value="WHZ58221.1"/>
    <property type="molecule type" value="Genomic_DNA"/>
</dbReference>
<organism evidence="1 2">
    <name type="scientific">Metabacillus hrfriensis</name>
    <dbReference type="NCBI Taxonomy" id="3048891"/>
    <lineage>
        <taxon>Bacteria</taxon>
        <taxon>Bacillati</taxon>
        <taxon>Bacillota</taxon>
        <taxon>Bacilli</taxon>
        <taxon>Bacillales</taxon>
        <taxon>Bacillaceae</taxon>
        <taxon>Metabacillus</taxon>
    </lineage>
</organism>
<reference evidence="2" key="1">
    <citation type="journal article" date="2025" name="Aquaculture">
        <title>Assessment of the bioflocculant production and safety properties of Metabacillus hrfriensis sp. nov. based on phenotypic and whole-genome sequencing analysis.</title>
        <authorList>
            <person name="Zhang R."/>
            <person name="Zhao Z."/>
            <person name="Luo L."/>
            <person name="Wang S."/>
            <person name="Guo K."/>
            <person name="Xu W."/>
        </authorList>
    </citation>
    <scope>NUCLEOTIDE SEQUENCE [LARGE SCALE GENOMIC DNA]</scope>
    <source>
        <strain evidence="2">CT-WN-B3</strain>
    </source>
</reference>
<protein>
    <submittedName>
        <fullName evidence="1">BglG family transcription antiterminator</fullName>
    </submittedName>
</protein>
<accession>A0ACD4RCK1</accession>
<evidence type="ECO:0000313" key="1">
    <source>
        <dbReference type="EMBL" id="WHZ58221.1"/>
    </source>
</evidence>
<dbReference type="Proteomes" id="UP001226091">
    <property type="component" value="Chromosome"/>
</dbReference>